<dbReference type="CDD" id="cd00143">
    <property type="entry name" value="PP2Cc"/>
    <property type="match status" value="1"/>
</dbReference>
<dbReference type="GO" id="GO:0046872">
    <property type="term" value="F:metal ion binding"/>
    <property type="evidence" value="ECO:0007669"/>
    <property type="project" value="UniProtKB-KW"/>
</dbReference>
<keyword evidence="3 4" id="KW-0904">Protein phosphatase</keyword>
<dbReference type="STRING" id="402676.B6K2G4"/>
<dbReference type="OMA" id="FKGGSTC"/>
<proteinExistence type="inferred from homology"/>
<dbReference type="Gene3D" id="3.60.40.10">
    <property type="entry name" value="PPM-type phosphatase domain"/>
    <property type="match status" value="1"/>
</dbReference>
<accession>B6K2G4</accession>
<evidence type="ECO:0000256" key="3">
    <source>
        <dbReference type="ARBA" id="ARBA00022912"/>
    </source>
</evidence>
<dbReference type="AlphaFoldDB" id="B6K2G4"/>
<dbReference type="PANTHER" id="PTHR13832">
    <property type="entry name" value="PROTEIN PHOSPHATASE 2C"/>
    <property type="match status" value="1"/>
</dbReference>
<dbReference type="GO" id="GO:0000329">
    <property type="term" value="C:fungal-type vacuole membrane"/>
    <property type="evidence" value="ECO:0007669"/>
    <property type="project" value="EnsemblFungi"/>
</dbReference>
<dbReference type="eggNOG" id="KOG0698">
    <property type="taxonomic scope" value="Eukaryota"/>
</dbReference>
<evidence type="ECO:0000259" key="5">
    <source>
        <dbReference type="PROSITE" id="PS51746"/>
    </source>
</evidence>
<dbReference type="InterPro" id="IPR001932">
    <property type="entry name" value="PPM-type_phosphatase-like_dom"/>
</dbReference>
<protein>
    <submittedName>
        <fullName evidence="6">Protein phosphatase 2C Ptc4</fullName>
    </submittedName>
</protein>
<dbReference type="OrthoDB" id="416093at2759"/>
<dbReference type="JaponicusDB" id="SJAG_02433">
    <property type="gene designation" value="ptc4"/>
</dbReference>
<evidence type="ECO:0000256" key="2">
    <source>
        <dbReference type="ARBA" id="ARBA00022801"/>
    </source>
</evidence>
<dbReference type="Proteomes" id="UP000001744">
    <property type="component" value="Unassembled WGS sequence"/>
</dbReference>
<dbReference type="GO" id="GO:1901098">
    <property type="term" value="P:positive regulation of autophagosome maturation"/>
    <property type="evidence" value="ECO:0007669"/>
    <property type="project" value="EnsemblFungi"/>
</dbReference>
<evidence type="ECO:0000256" key="4">
    <source>
        <dbReference type="RuleBase" id="RU003465"/>
    </source>
</evidence>
<keyword evidence="8" id="KW-1185">Reference proteome</keyword>
<keyword evidence="2 4" id="KW-0378">Hydrolase</keyword>
<feature type="domain" description="PPM-type phosphatase" evidence="5">
    <location>
        <begin position="41"/>
        <end position="347"/>
    </location>
</feature>
<organism evidence="6 8">
    <name type="scientific">Schizosaccharomyces japonicus (strain yFS275 / FY16936)</name>
    <name type="common">Fission yeast</name>
    <dbReference type="NCBI Taxonomy" id="402676"/>
    <lineage>
        <taxon>Eukaryota</taxon>
        <taxon>Fungi</taxon>
        <taxon>Dikarya</taxon>
        <taxon>Ascomycota</taxon>
        <taxon>Taphrinomycotina</taxon>
        <taxon>Schizosaccharomycetes</taxon>
        <taxon>Schizosaccharomycetales</taxon>
        <taxon>Schizosaccharomycetaceae</taxon>
        <taxon>Schizosaccharomyces</taxon>
    </lineage>
</organism>
<evidence type="ECO:0000313" key="8">
    <source>
        <dbReference type="Proteomes" id="UP000001744"/>
    </source>
</evidence>
<dbReference type="Pfam" id="PF00481">
    <property type="entry name" value="PP2C"/>
    <property type="match status" value="1"/>
</dbReference>
<evidence type="ECO:0000313" key="7">
    <source>
        <dbReference type="JaponicusDB" id="SJAG_02433"/>
    </source>
</evidence>
<dbReference type="InterPro" id="IPR036457">
    <property type="entry name" value="PPM-type-like_dom_sf"/>
</dbReference>
<dbReference type="InterPro" id="IPR000222">
    <property type="entry name" value="PP2C_BS"/>
</dbReference>
<dbReference type="PANTHER" id="PTHR13832:SF589">
    <property type="entry name" value="[PYRUVATE DEHYDROGENASE [ACETYL-TRANSFERRING]]-PHOSPHATASE 2, MITOCHONDRIAL"/>
    <property type="match status" value="1"/>
</dbReference>
<dbReference type="InterPro" id="IPR015655">
    <property type="entry name" value="PP2C"/>
</dbReference>
<dbReference type="GO" id="GO:0007165">
    <property type="term" value="P:signal transduction"/>
    <property type="evidence" value="ECO:0000318"/>
    <property type="project" value="GO_Central"/>
</dbReference>
<evidence type="ECO:0000313" key="6">
    <source>
        <dbReference type="EMBL" id="EEB07345.1"/>
    </source>
</evidence>
<dbReference type="PROSITE" id="PS51746">
    <property type="entry name" value="PPM_2"/>
    <property type="match status" value="1"/>
</dbReference>
<dbReference type="PROSITE" id="PS01032">
    <property type="entry name" value="PPM_1"/>
    <property type="match status" value="1"/>
</dbReference>
<dbReference type="GO" id="GO:1903715">
    <property type="term" value="P:regulation of aerobic respiration"/>
    <property type="evidence" value="ECO:0007669"/>
    <property type="project" value="EnsemblFungi"/>
</dbReference>
<dbReference type="GO" id="GO:0005759">
    <property type="term" value="C:mitochondrial matrix"/>
    <property type="evidence" value="ECO:0007669"/>
    <property type="project" value="EnsemblFungi"/>
</dbReference>
<dbReference type="VEuPathDB" id="FungiDB:SJAG_02433"/>
<dbReference type="GeneID" id="7049180"/>
<evidence type="ECO:0000256" key="1">
    <source>
        <dbReference type="ARBA" id="ARBA00022723"/>
    </source>
</evidence>
<name>B6K2G4_SCHJY</name>
<dbReference type="EMBL" id="KE651166">
    <property type="protein sequence ID" value="EEB07345.1"/>
    <property type="molecule type" value="Genomic_DNA"/>
</dbReference>
<dbReference type="RefSeq" id="XP_002173638.1">
    <property type="nucleotide sequence ID" value="XM_002173602.2"/>
</dbReference>
<sequence>MSMFKTISRAFRFQSRRSYQTYYTPKYGRFLRIPMDHVPQSLGIATARGDNPCNEDRLAYGYMNGIKQCNGEHDSPFFYGVFDGHGGSECSQYLAENLGRILEENNFANAKAILHEAKSIGGYAEKLKSPFPLSLLPYLRTESRVWQAKLYYSFLDADLRYLRANMSPDSEKAIPGSVGTVAVITTQTSKPYWDSDAYHIHLAHVGDTRAILCDARTGRAHRLTFQHNLSNHGEANRLQKYSVNFCMDSFGQRRFAYVANTRSFGEGYKLKRLGVSCEPQLTSLSCLRDDWAFLILVTDGITDVITDAELTDIVKLSSNPQDAAQNVLRYAQSIGSVDDLSCLVISLPGWGRRTINDFTNDLRDTKSSAPIRPQ</sequence>
<gene>
    <name evidence="7" type="primary">ptc4</name>
    <name evidence="6" type="ORF">SJAG_02433</name>
</gene>
<dbReference type="SMART" id="SM00332">
    <property type="entry name" value="PP2Cc"/>
    <property type="match status" value="1"/>
</dbReference>
<dbReference type="GO" id="GO:0004722">
    <property type="term" value="F:protein serine/threonine phosphatase activity"/>
    <property type="evidence" value="ECO:0000318"/>
    <property type="project" value="GO_Central"/>
</dbReference>
<dbReference type="SUPFAM" id="SSF81606">
    <property type="entry name" value="PP2C-like"/>
    <property type="match status" value="1"/>
</dbReference>
<comment type="similarity">
    <text evidence="4">Belongs to the PP2C family.</text>
</comment>
<dbReference type="HOGENOM" id="CLU_021251_1_0_1"/>
<dbReference type="GO" id="GO:0061191">
    <property type="term" value="P:positive regulation of vacuole fusion, non-autophagic"/>
    <property type="evidence" value="ECO:0007669"/>
    <property type="project" value="EnsemblFungi"/>
</dbReference>
<reference evidence="6 8" key="1">
    <citation type="journal article" date="2011" name="Science">
        <title>Comparative functional genomics of the fission yeasts.</title>
        <authorList>
            <person name="Rhind N."/>
            <person name="Chen Z."/>
            <person name="Yassour M."/>
            <person name="Thompson D.A."/>
            <person name="Haas B.J."/>
            <person name="Habib N."/>
            <person name="Wapinski I."/>
            <person name="Roy S."/>
            <person name="Lin M.F."/>
            <person name="Heiman D.I."/>
            <person name="Young S.K."/>
            <person name="Furuya K."/>
            <person name="Guo Y."/>
            <person name="Pidoux A."/>
            <person name="Chen H.M."/>
            <person name="Robbertse B."/>
            <person name="Goldberg J.M."/>
            <person name="Aoki K."/>
            <person name="Bayne E.H."/>
            <person name="Berlin A.M."/>
            <person name="Desjardins C.A."/>
            <person name="Dobbs E."/>
            <person name="Dukaj L."/>
            <person name="Fan L."/>
            <person name="FitzGerald M.G."/>
            <person name="French C."/>
            <person name="Gujja S."/>
            <person name="Hansen K."/>
            <person name="Keifenheim D."/>
            <person name="Levin J.Z."/>
            <person name="Mosher R.A."/>
            <person name="Mueller C.A."/>
            <person name="Pfiffner J."/>
            <person name="Priest M."/>
            <person name="Russ C."/>
            <person name="Smialowska A."/>
            <person name="Swoboda P."/>
            <person name="Sykes S.M."/>
            <person name="Vaughn M."/>
            <person name="Vengrova S."/>
            <person name="Yoder R."/>
            <person name="Zeng Q."/>
            <person name="Allshire R."/>
            <person name="Baulcombe D."/>
            <person name="Birren B.W."/>
            <person name="Brown W."/>
            <person name="Ekwall K."/>
            <person name="Kellis M."/>
            <person name="Leatherwood J."/>
            <person name="Levin H."/>
            <person name="Margalit H."/>
            <person name="Martienssen R."/>
            <person name="Nieduszynski C.A."/>
            <person name="Spatafora J.W."/>
            <person name="Friedman N."/>
            <person name="Dalgaard J.Z."/>
            <person name="Baumann P."/>
            <person name="Niki H."/>
            <person name="Regev A."/>
            <person name="Nusbaum C."/>
        </authorList>
    </citation>
    <scope>NUCLEOTIDE SEQUENCE [LARGE SCALE GENOMIC DNA]</scope>
    <source>
        <strain evidence="8">yFS275 / FY16936</strain>
    </source>
</reference>
<dbReference type="GO" id="GO:0034599">
    <property type="term" value="P:cellular response to oxidative stress"/>
    <property type="evidence" value="ECO:0007669"/>
    <property type="project" value="EnsemblFungi"/>
</dbReference>
<dbReference type="GO" id="GO:0005739">
    <property type="term" value="C:mitochondrion"/>
    <property type="evidence" value="ECO:0000318"/>
    <property type="project" value="GO_Central"/>
</dbReference>
<keyword evidence="1" id="KW-0479">Metal-binding</keyword>